<feature type="region of interest" description="Disordered" evidence="2">
    <location>
        <begin position="902"/>
        <end position="923"/>
    </location>
</feature>
<organism evidence="3 4">
    <name type="scientific">Prorocentrum cordatum</name>
    <dbReference type="NCBI Taxonomy" id="2364126"/>
    <lineage>
        <taxon>Eukaryota</taxon>
        <taxon>Sar</taxon>
        <taxon>Alveolata</taxon>
        <taxon>Dinophyceae</taxon>
        <taxon>Prorocentrales</taxon>
        <taxon>Prorocentraceae</taxon>
        <taxon>Prorocentrum</taxon>
    </lineage>
</organism>
<feature type="compositionally biased region" description="Polar residues" evidence="2">
    <location>
        <begin position="582"/>
        <end position="594"/>
    </location>
</feature>
<feature type="compositionally biased region" description="Basic and acidic residues" evidence="2">
    <location>
        <begin position="381"/>
        <end position="390"/>
    </location>
</feature>
<feature type="region of interest" description="Disordered" evidence="2">
    <location>
        <begin position="579"/>
        <end position="601"/>
    </location>
</feature>
<feature type="region of interest" description="Disordered" evidence="2">
    <location>
        <begin position="262"/>
        <end position="289"/>
    </location>
</feature>
<dbReference type="Proteomes" id="UP001189429">
    <property type="component" value="Unassembled WGS sequence"/>
</dbReference>
<evidence type="ECO:0000313" key="4">
    <source>
        <dbReference type="Proteomes" id="UP001189429"/>
    </source>
</evidence>
<dbReference type="EMBL" id="CAUYUJ010014241">
    <property type="protein sequence ID" value="CAK0838669.1"/>
    <property type="molecule type" value="Genomic_DNA"/>
</dbReference>
<keyword evidence="4" id="KW-1185">Reference proteome</keyword>
<feature type="compositionally biased region" description="Basic and acidic residues" evidence="2">
    <location>
        <begin position="416"/>
        <end position="431"/>
    </location>
</feature>
<feature type="region of interest" description="Disordered" evidence="2">
    <location>
        <begin position="1436"/>
        <end position="1462"/>
    </location>
</feature>
<gene>
    <name evidence="3" type="ORF">PCOR1329_LOCUS34569</name>
</gene>
<reference evidence="3" key="1">
    <citation type="submission" date="2023-10" db="EMBL/GenBank/DDBJ databases">
        <authorList>
            <person name="Chen Y."/>
            <person name="Shah S."/>
            <person name="Dougan E. K."/>
            <person name="Thang M."/>
            <person name="Chan C."/>
        </authorList>
    </citation>
    <scope>NUCLEOTIDE SEQUENCE [LARGE SCALE GENOMIC DNA]</scope>
</reference>
<feature type="compositionally biased region" description="Basic and acidic residues" evidence="2">
    <location>
        <begin position="475"/>
        <end position="494"/>
    </location>
</feature>
<feature type="compositionally biased region" description="Basic and acidic residues" evidence="2">
    <location>
        <begin position="1483"/>
        <end position="1494"/>
    </location>
</feature>
<feature type="compositionally biased region" description="Low complexity" evidence="2">
    <location>
        <begin position="971"/>
        <end position="991"/>
    </location>
</feature>
<keyword evidence="1" id="KW-0175">Coiled coil</keyword>
<name>A0ABN9T173_9DINO</name>
<feature type="region of interest" description="Disordered" evidence="2">
    <location>
        <begin position="1"/>
        <end position="62"/>
    </location>
</feature>
<evidence type="ECO:0000313" key="3">
    <source>
        <dbReference type="EMBL" id="CAK0838669.1"/>
    </source>
</evidence>
<evidence type="ECO:0000256" key="1">
    <source>
        <dbReference type="SAM" id="Coils"/>
    </source>
</evidence>
<evidence type="ECO:0000256" key="2">
    <source>
        <dbReference type="SAM" id="MobiDB-lite"/>
    </source>
</evidence>
<feature type="region of interest" description="Disordered" evidence="2">
    <location>
        <begin position="960"/>
        <end position="997"/>
    </location>
</feature>
<feature type="compositionally biased region" description="Pro residues" evidence="2">
    <location>
        <begin position="960"/>
        <end position="970"/>
    </location>
</feature>
<comment type="caution">
    <text evidence="3">The sequence shown here is derived from an EMBL/GenBank/DDBJ whole genome shotgun (WGS) entry which is preliminary data.</text>
</comment>
<feature type="compositionally biased region" description="Basic and acidic residues" evidence="2">
    <location>
        <begin position="47"/>
        <end position="62"/>
    </location>
</feature>
<sequence>MMLGDADCVFSPAGGGVESSDNEGAASKSAGNEDDDEGKKNAAIPDEANKGVKQTIDKEKRQDCEEWFNRKEKDNDQEWTDIMTEFITQCPASSGRVKPGQFDMTSYVESKVASSGLETWAEGDFMTQEAFFGFCETADGGSIKDPAKEMAKWNQLKKNPRVKPRFAPNGEIKLPVITKDKFKLYNRLKLSSSAVSYWQKQVDEATMEANRLQNEVSLMKQTHVPDSRHFKTFNKHFQLANIRLELHKAMTTSPEKVQAIKDRWGKSKETQTPKAKKDEGPKEAFDLPDGSRIAPVRLSDLNKFDVLVATQQTPTGPKDSAWNADDFCFSVVVKDIPGNATGNVIVAPVADTDCVEDVSIDRLFKIPRRGNNLSAEEEEESAKTELRENSKGGAAGKTECKGEAAPAEDIPEDQDVGTKDKGGMDEKKDEAANTEGGSAAGKKPEDVEPIQAAKGQDATPDQDKLDGDAGEQSGEMDKAGAKKGPSEVRVKVEVSELESSSQTPSKELDSEPPVSLPALSVLDTLSNLLAANESAYDFCVEEEDFKEATALVSKRKAALKELIDNMKCLRKDMVTKHKTARTNDAAQKAGQGNSVKGKDKADSASDSTIRIIGYSFNITEQMFTLSSMDAFIAGKDTVDWKVPLLIHAGREFVNALRDDSVLKSTFDSFTAGFEGTERETRPPGRAQLHAEEGLAFEEKLKDAVEQLGTPPDLLDKFDDDSLKLVFLSTGCLRVQFDGARRAAIVPYDKLRTMFMDFKKIKDDSNIQYDDVLKWFKGQHPSRFCSTAANDSTIYGIAMPGDIIWTPPACIVTECAHQEMRGWGLRIPMMNKAGIGNASIDLMIKDMEGDSRRSCGHLKAMSSAMKGPGPVEPPGDRCAAHCAERPGAAKRLLAALAAGGPCGSTGSSEAGPAEPLSPCAASSGGSPSPIEQCSVLGGAPERPAAPGPLAIPAGSACIAPPPGSSPAPAPPSTALGGRRGGAAPALGPAGRAGDAERHAPACEVEARLLTLERALEEQRSALAAELSSRPAAACEARLLTLERALEEQRSALAAELSSRPAAACEARLLTLERALEDRLAAELSSLRSELGGRLAAAAEAGARREREAQSASAALEARVEALAAAVEPGLAAASAEAPPPGEALAPRLRWLEGALDRLASEVASSKKGGRALEELSARLGGLERSVEASGSRSERALEELSGRLGGLDQAATARGLAADEARAQLLERVRALERSAEASRRVADDAAKHDELAARVGGMQQSLEALQDGWQGALDAAGAAVARAEAAEASCAEASRVARAALSEEAGKLRATVASLRKRLDRHGGDELRAEVASQLGQLRGQLASQAAAAARQGAEQDGRLAELEAAQGRCTEDLQAVRQLPERHDSQTERLEYVEEFLGYTTGKHAEQLAVHRARLAEVQERVCALEAGQLAPTEVLEGASRRSTARTASPGGGPVEDAELRRRVSRIESRVGDLAARRDLLPSRWSPERKDSPPPRPELPQRLAAQRARYRYFEGLLSPQRRAGLLQPAGLAGGVASGALQRAGGPFGRHHPGVPRRWSSSALGCSPGLPV</sequence>
<protein>
    <submittedName>
        <fullName evidence="3">Uncharacterized protein</fullName>
    </submittedName>
</protein>
<feature type="region of interest" description="Disordered" evidence="2">
    <location>
        <begin position="1483"/>
        <end position="1502"/>
    </location>
</feature>
<accession>A0ABN9T173</accession>
<proteinExistence type="predicted"/>
<feature type="compositionally biased region" description="Basic and acidic residues" evidence="2">
    <location>
        <begin position="262"/>
        <end position="285"/>
    </location>
</feature>
<feature type="region of interest" description="Disordered" evidence="2">
    <location>
        <begin position="372"/>
        <end position="514"/>
    </location>
</feature>
<feature type="coiled-coil region" evidence="1">
    <location>
        <begin position="195"/>
        <end position="222"/>
    </location>
</feature>